<gene>
    <name evidence="1" type="ordered locus">Aave_2696</name>
</gene>
<dbReference type="STRING" id="397945.Aave_2696"/>
<dbReference type="AlphaFoldDB" id="A1TQM8"/>
<proteinExistence type="predicted"/>
<protein>
    <submittedName>
        <fullName evidence="1">Uncharacterized protein</fullName>
    </submittedName>
</protein>
<accession>A1TQM8</accession>
<dbReference type="HOGENOM" id="CLU_1912487_0_0_4"/>
<evidence type="ECO:0000313" key="2">
    <source>
        <dbReference type="Proteomes" id="UP000002596"/>
    </source>
</evidence>
<organism evidence="1 2">
    <name type="scientific">Paracidovorax citrulli (strain AAC00-1)</name>
    <name type="common">Acidovorax citrulli</name>
    <dbReference type="NCBI Taxonomy" id="397945"/>
    <lineage>
        <taxon>Bacteria</taxon>
        <taxon>Pseudomonadati</taxon>
        <taxon>Pseudomonadota</taxon>
        <taxon>Betaproteobacteria</taxon>
        <taxon>Burkholderiales</taxon>
        <taxon>Comamonadaceae</taxon>
        <taxon>Paracidovorax</taxon>
    </lineage>
</organism>
<dbReference type="eggNOG" id="ENOG502ZK9B">
    <property type="taxonomic scope" value="Bacteria"/>
</dbReference>
<reference evidence="1 2" key="1">
    <citation type="submission" date="2006-12" db="EMBL/GenBank/DDBJ databases">
        <title>Complete sequence of Acidovorax avenae subsp. citrulli AAC00-1.</title>
        <authorList>
            <consortium name="US DOE Joint Genome Institute"/>
            <person name="Copeland A."/>
            <person name="Lucas S."/>
            <person name="Lapidus A."/>
            <person name="Barry K."/>
            <person name="Detter J.C."/>
            <person name="Glavina del Rio T."/>
            <person name="Dalin E."/>
            <person name="Tice H."/>
            <person name="Pitluck S."/>
            <person name="Kiss H."/>
            <person name="Brettin T."/>
            <person name="Bruce D."/>
            <person name="Han C."/>
            <person name="Tapia R."/>
            <person name="Gilna P."/>
            <person name="Schmutz J."/>
            <person name="Larimer F."/>
            <person name="Land M."/>
            <person name="Hauser L."/>
            <person name="Kyrpides N."/>
            <person name="Kim E."/>
            <person name="Stahl D."/>
            <person name="Richardson P."/>
        </authorList>
    </citation>
    <scope>NUCLEOTIDE SEQUENCE [LARGE SCALE GENOMIC DNA]</scope>
    <source>
        <strain evidence="1 2">AAC00-1</strain>
    </source>
</reference>
<dbReference type="EMBL" id="CP000512">
    <property type="protein sequence ID" value="ABM33266.1"/>
    <property type="molecule type" value="Genomic_DNA"/>
</dbReference>
<dbReference type="Proteomes" id="UP000002596">
    <property type="component" value="Chromosome"/>
</dbReference>
<name>A1TQM8_PARC0</name>
<evidence type="ECO:0000313" key="1">
    <source>
        <dbReference type="EMBL" id="ABM33266.1"/>
    </source>
</evidence>
<dbReference type="KEGG" id="aav:Aave_2696"/>
<sequence>MKGTATMNMRLTKDRSGWTAITEFELGNAQVLLLRTCRNSASGRLNTTATVHEITGTRSLVHRMDFGTGGGDFSALVFASKPARCTESIVRIQHEQALQQLDAIKRDVCEHYARLEASAAKPDAPQPEQQLA</sequence>